<evidence type="ECO:0000256" key="18">
    <source>
        <dbReference type="ARBA" id="ARBA00023268"/>
    </source>
</evidence>
<keyword evidence="14" id="KW-0238">DNA-binding</keyword>
<evidence type="ECO:0000313" key="23">
    <source>
        <dbReference type="EMBL" id="MBB5049973.1"/>
    </source>
</evidence>
<keyword evidence="17" id="KW-0464">Manganese</keyword>
<keyword evidence="11" id="KW-0269">Exonuclease</keyword>
<name>A0A7W7Z8K4_9BRAD</name>
<protein>
    <recommendedName>
        <fullName evidence="2">DNA ligase (ATP)</fullName>
        <ecNumber evidence="2">6.5.1.1</ecNumber>
    </recommendedName>
    <alternativeName>
        <fullName evidence="19">NHEJ DNA polymerase</fullName>
    </alternativeName>
</protein>
<gene>
    <name evidence="23" type="ORF">HNR60_004758</name>
</gene>
<dbReference type="PANTHER" id="PTHR42705">
    <property type="entry name" value="BIFUNCTIONAL NON-HOMOLOGOUS END JOINING PROTEIN LIGD"/>
    <property type="match status" value="1"/>
</dbReference>
<dbReference type="Gene3D" id="3.90.920.10">
    <property type="entry name" value="DNA primase, PRIM domain"/>
    <property type="match status" value="1"/>
</dbReference>
<dbReference type="Gene3D" id="3.30.470.30">
    <property type="entry name" value="DNA ligase/mRNA capping enzyme"/>
    <property type="match status" value="1"/>
</dbReference>
<evidence type="ECO:0000256" key="15">
    <source>
        <dbReference type="ARBA" id="ARBA00023172"/>
    </source>
</evidence>
<keyword evidence="13" id="KW-0239">DNA-directed DNA polymerase</keyword>
<evidence type="ECO:0000256" key="7">
    <source>
        <dbReference type="ARBA" id="ARBA00022723"/>
    </source>
</evidence>
<evidence type="ECO:0000256" key="16">
    <source>
        <dbReference type="ARBA" id="ARBA00023204"/>
    </source>
</evidence>
<evidence type="ECO:0000256" key="13">
    <source>
        <dbReference type="ARBA" id="ARBA00022932"/>
    </source>
</evidence>
<keyword evidence="4" id="KW-0808">Transferase</keyword>
<sequence>MTLDNLKLYRKKRDFEKTAEPSGEAKVAPSQRRRFVIQKHDATRLHYDLRLEFDGVFKSWAVTRGPSLDPHDKRLAVEVEDHPLDYGDFEGTIPEGQYGGGTVQLWDRGYWEAEDPERGFKTGDLKFTLHGEKLQGSFVLVRMRNDRTGGKRTNWLLIKHRDDYAKEGAANDILAQDASVASGRAMAQIAAGKGRAPKPFMLRAARAKADAVWDSNHGLAADARAERDTPTARRAKPSRAAKPAKVAAKKPAAKQATTKKSTADEAKQAKAKPAKRAKAVAKMPDFIAPQLCTSVERPPGTEGWCHEIKFDGYRMQLRVEDGKATLKTRKGLDWTRKFQAVADEAAALPDCIIDTEVVALDAGGAPDFAALQAALSDENTDNLICFAFDLLFAEGEDLRGLPLGERKQRLQEMLETARGRRKASVIRYVEHFESGGDAILQSACRMSLEGIVSKKLDAPYRSGRSDSWTKAKCRAGHEVVIGGWKSNAGKFRSLLVGVHRDDHLAYVGIVGTGFGQDMVKRIMPALKANASNENPFGGKTAPKKTSEVHWLQPELVAEIEFAGFTGAGMVRQAAFKGLRQDKPAAEVEAETPKRTAIAEPKPQRGKAKAASDKATSTKATPVKGPAKARPGQPSPVMGVTISKPDKQLWPDAGDGEPVTKLDLARYFEAVGEWMLPHIKGRPCSIVRAPDGIKGEQFFQRHAMPGTSSLLELVTVSGDRKPYLQVDRVEGLAAVAQIGGLELHAWNCAPDAPDVPGRFVFDLDPAPDVGFGEVVAAAKEMRERLTALGLESFCKTTGGKGLHVVTPLSKADDVDWKQAKAFTQAVCRQMAEDSPQRYLLNMSKKLREGKIFLDYLRNDRMATAVAVLSPRAREGATVSMPLTWTQVKGDLDPKRFTLRTVPALLAKTKAWADYDQAATPLKAALKKLASSGAT</sequence>
<dbReference type="EMBL" id="JACHIH010000055">
    <property type="protein sequence ID" value="MBB5049973.1"/>
    <property type="molecule type" value="Genomic_DNA"/>
</dbReference>
<keyword evidence="8" id="KW-0547">Nucleotide-binding</keyword>
<dbReference type="GO" id="GO:0006310">
    <property type="term" value="P:DNA recombination"/>
    <property type="evidence" value="ECO:0007669"/>
    <property type="project" value="UniProtKB-KW"/>
</dbReference>
<dbReference type="GO" id="GO:0006281">
    <property type="term" value="P:DNA repair"/>
    <property type="evidence" value="ECO:0007669"/>
    <property type="project" value="UniProtKB-KW"/>
</dbReference>
<dbReference type="InterPro" id="IPR012340">
    <property type="entry name" value="NA-bd_OB-fold"/>
</dbReference>
<dbReference type="Pfam" id="PF04679">
    <property type="entry name" value="DNA_ligase_A_C"/>
    <property type="match status" value="1"/>
</dbReference>
<organism evidence="23 24">
    <name type="scientific">Rhodopseudomonas rhenobacensis</name>
    <dbReference type="NCBI Taxonomy" id="87461"/>
    <lineage>
        <taxon>Bacteria</taxon>
        <taxon>Pseudomonadati</taxon>
        <taxon>Pseudomonadota</taxon>
        <taxon>Alphaproteobacteria</taxon>
        <taxon>Hyphomicrobiales</taxon>
        <taxon>Nitrobacteraceae</taxon>
        <taxon>Rhodopseudomonas</taxon>
    </lineage>
</organism>
<dbReference type="InterPro" id="IPR012310">
    <property type="entry name" value="DNA_ligase_ATP-dep_cent"/>
</dbReference>
<keyword evidence="24" id="KW-1185">Reference proteome</keyword>
<evidence type="ECO:0000313" key="24">
    <source>
        <dbReference type="Proteomes" id="UP000542353"/>
    </source>
</evidence>
<dbReference type="GO" id="GO:0003677">
    <property type="term" value="F:DNA binding"/>
    <property type="evidence" value="ECO:0007669"/>
    <property type="project" value="UniProtKB-KW"/>
</dbReference>
<evidence type="ECO:0000256" key="4">
    <source>
        <dbReference type="ARBA" id="ARBA00022679"/>
    </source>
</evidence>
<dbReference type="GO" id="GO:0003887">
    <property type="term" value="F:DNA-directed DNA polymerase activity"/>
    <property type="evidence" value="ECO:0007669"/>
    <property type="project" value="UniProtKB-KW"/>
</dbReference>
<dbReference type="InterPro" id="IPR014145">
    <property type="entry name" value="LigD_pol_dom"/>
</dbReference>
<keyword evidence="5" id="KW-0548">Nucleotidyltransferase</keyword>
<keyword evidence="16" id="KW-0234">DNA repair</keyword>
<comment type="caution">
    <text evidence="23">The sequence shown here is derived from an EMBL/GenBank/DDBJ whole genome shotgun (WGS) entry which is preliminary data.</text>
</comment>
<evidence type="ECO:0000256" key="11">
    <source>
        <dbReference type="ARBA" id="ARBA00022839"/>
    </source>
</evidence>
<dbReference type="GO" id="GO:0046872">
    <property type="term" value="F:metal ion binding"/>
    <property type="evidence" value="ECO:0007669"/>
    <property type="project" value="UniProtKB-KW"/>
</dbReference>
<keyword evidence="15" id="KW-0233">DNA recombination</keyword>
<dbReference type="PROSITE" id="PS50160">
    <property type="entry name" value="DNA_LIGASE_A3"/>
    <property type="match status" value="1"/>
</dbReference>
<dbReference type="AlphaFoldDB" id="A0A7W7Z8K4"/>
<evidence type="ECO:0000256" key="9">
    <source>
        <dbReference type="ARBA" id="ARBA00022763"/>
    </source>
</evidence>
<feature type="region of interest" description="Disordered" evidence="21">
    <location>
        <begin position="221"/>
        <end position="277"/>
    </location>
</feature>
<keyword evidence="6" id="KW-0540">Nuclease</keyword>
<comment type="catalytic activity">
    <reaction evidence="20">
        <text>ATP + (deoxyribonucleotide)n-3'-hydroxyl + 5'-phospho-(deoxyribonucleotide)m = (deoxyribonucleotide)n+m + AMP + diphosphate.</text>
        <dbReference type="EC" id="6.5.1.1"/>
    </reaction>
</comment>
<evidence type="ECO:0000256" key="10">
    <source>
        <dbReference type="ARBA" id="ARBA00022801"/>
    </source>
</evidence>
<evidence type="ECO:0000256" key="20">
    <source>
        <dbReference type="ARBA" id="ARBA00034003"/>
    </source>
</evidence>
<dbReference type="Proteomes" id="UP000542353">
    <property type="component" value="Unassembled WGS sequence"/>
</dbReference>
<evidence type="ECO:0000256" key="8">
    <source>
        <dbReference type="ARBA" id="ARBA00022741"/>
    </source>
</evidence>
<dbReference type="NCBIfam" id="TIGR02779">
    <property type="entry name" value="NHEJ_ligase_lig"/>
    <property type="match status" value="1"/>
</dbReference>
<reference evidence="23 24" key="1">
    <citation type="submission" date="2020-08" db="EMBL/GenBank/DDBJ databases">
        <title>Genomic Encyclopedia of Type Strains, Phase IV (KMG-IV): sequencing the most valuable type-strain genomes for metagenomic binning, comparative biology and taxonomic classification.</title>
        <authorList>
            <person name="Goeker M."/>
        </authorList>
    </citation>
    <scope>NUCLEOTIDE SEQUENCE [LARGE SCALE GENOMIC DNA]</scope>
    <source>
        <strain evidence="23 24">DSM 12706</strain>
    </source>
</reference>
<evidence type="ECO:0000256" key="6">
    <source>
        <dbReference type="ARBA" id="ARBA00022722"/>
    </source>
</evidence>
<keyword evidence="9" id="KW-0227">DNA damage</keyword>
<proteinExistence type="predicted"/>
<keyword evidence="18" id="KW-0511">Multifunctional enzyme</keyword>
<feature type="region of interest" description="Disordered" evidence="21">
    <location>
        <begin position="578"/>
        <end position="636"/>
    </location>
</feature>
<keyword evidence="7" id="KW-0479">Metal-binding</keyword>
<evidence type="ECO:0000256" key="5">
    <source>
        <dbReference type="ARBA" id="ARBA00022695"/>
    </source>
</evidence>
<evidence type="ECO:0000256" key="12">
    <source>
        <dbReference type="ARBA" id="ARBA00022840"/>
    </source>
</evidence>
<keyword evidence="12" id="KW-0067">ATP-binding</keyword>
<dbReference type="EC" id="6.5.1.1" evidence="2"/>
<dbReference type="InterPro" id="IPR014143">
    <property type="entry name" value="NHEJ_ligase_prk"/>
</dbReference>
<dbReference type="NCBIfam" id="TIGR02777">
    <property type="entry name" value="LigD_PE_dom"/>
    <property type="match status" value="1"/>
</dbReference>
<comment type="cofactor">
    <cofactor evidence="1">
        <name>Mn(2+)</name>
        <dbReference type="ChEBI" id="CHEBI:29035"/>
    </cofactor>
</comment>
<dbReference type="Gene3D" id="2.40.50.140">
    <property type="entry name" value="Nucleic acid-binding proteins"/>
    <property type="match status" value="1"/>
</dbReference>
<dbReference type="PANTHER" id="PTHR42705:SF2">
    <property type="entry name" value="BIFUNCTIONAL NON-HOMOLOGOUS END JOINING PROTEIN LIGD"/>
    <property type="match status" value="1"/>
</dbReference>
<feature type="domain" description="ATP-dependent DNA ligase family profile" evidence="22">
    <location>
        <begin position="376"/>
        <end position="472"/>
    </location>
</feature>
<keyword evidence="3 23" id="KW-0436">Ligase</keyword>
<feature type="compositionally biased region" description="Basic and acidic residues" evidence="21">
    <location>
        <begin position="578"/>
        <end position="593"/>
    </location>
</feature>
<dbReference type="NCBIfam" id="TIGR02778">
    <property type="entry name" value="ligD_pol"/>
    <property type="match status" value="1"/>
</dbReference>
<evidence type="ECO:0000256" key="21">
    <source>
        <dbReference type="SAM" id="MobiDB-lite"/>
    </source>
</evidence>
<dbReference type="GO" id="GO:0003910">
    <property type="term" value="F:DNA ligase (ATP) activity"/>
    <property type="evidence" value="ECO:0007669"/>
    <property type="project" value="UniProtKB-EC"/>
</dbReference>
<dbReference type="GO" id="GO:0004527">
    <property type="term" value="F:exonuclease activity"/>
    <property type="evidence" value="ECO:0007669"/>
    <property type="project" value="UniProtKB-KW"/>
</dbReference>
<dbReference type="InterPro" id="IPR033651">
    <property type="entry name" value="PaeLigD_Pol-like"/>
</dbReference>
<evidence type="ECO:0000256" key="1">
    <source>
        <dbReference type="ARBA" id="ARBA00001936"/>
    </source>
</evidence>
<dbReference type="CDD" id="cd07906">
    <property type="entry name" value="Adenylation_DNA_ligase_LigD_LigC"/>
    <property type="match status" value="1"/>
</dbReference>
<dbReference type="Pfam" id="PF21686">
    <property type="entry name" value="LigD_Prim-Pol"/>
    <property type="match status" value="1"/>
</dbReference>
<dbReference type="RefSeq" id="WP_347339374.1">
    <property type="nucleotide sequence ID" value="NZ_JACHIH010000055.1"/>
</dbReference>
<evidence type="ECO:0000256" key="3">
    <source>
        <dbReference type="ARBA" id="ARBA00022598"/>
    </source>
</evidence>
<dbReference type="NCBIfam" id="TIGR02776">
    <property type="entry name" value="NHEJ_ligase_prk"/>
    <property type="match status" value="1"/>
</dbReference>
<dbReference type="InterPro" id="IPR014144">
    <property type="entry name" value="LigD_PE_domain"/>
</dbReference>
<dbReference type="CDD" id="cd04862">
    <property type="entry name" value="PaeLigD_Pol_like"/>
    <property type="match status" value="1"/>
</dbReference>
<evidence type="ECO:0000256" key="14">
    <source>
        <dbReference type="ARBA" id="ARBA00023125"/>
    </source>
</evidence>
<dbReference type="Pfam" id="PF01068">
    <property type="entry name" value="DNA_ligase_A_M"/>
    <property type="match status" value="1"/>
</dbReference>
<dbReference type="InterPro" id="IPR052171">
    <property type="entry name" value="NHEJ_LigD"/>
</dbReference>
<dbReference type="SUPFAM" id="SSF56091">
    <property type="entry name" value="DNA ligase/mRNA capping enzyme, catalytic domain"/>
    <property type="match status" value="1"/>
</dbReference>
<evidence type="ECO:0000256" key="19">
    <source>
        <dbReference type="ARBA" id="ARBA00029943"/>
    </source>
</evidence>
<dbReference type="Pfam" id="PF13298">
    <property type="entry name" value="LigD_N"/>
    <property type="match status" value="1"/>
</dbReference>
<dbReference type="GO" id="GO:0005524">
    <property type="term" value="F:ATP binding"/>
    <property type="evidence" value="ECO:0007669"/>
    <property type="project" value="UniProtKB-KW"/>
</dbReference>
<dbReference type="SUPFAM" id="SSF50249">
    <property type="entry name" value="Nucleic acid-binding proteins"/>
    <property type="match status" value="1"/>
</dbReference>
<dbReference type="InterPro" id="IPR014146">
    <property type="entry name" value="LigD_ligase_dom"/>
</dbReference>
<evidence type="ECO:0000256" key="2">
    <source>
        <dbReference type="ARBA" id="ARBA00012727"/>
    </source>
</evidence>
<evidence type="ECO:0000256" key="17">
    <source>
        <dbReference type="ARBA" id="ARBA00023211"/>
    </source>
</evidence>
<dbReference type="Gene3D" id="3.30.1490.70">
    <property type="match status" value="1"/>
</dbReference>
<accession>A0A7W7Z8K4</accession>
<keyword evidence="10" id="KW-0378">Hydrolase</keyword>
<dbReference type="NCBIfam" id="NF004628">
    <property type="entry name" value="PRK05972.1"/>
    <property type="match status" value="1"/>
</dbReference>
<dbReference type="CDD" id="cd07971">
    <property type="entry name" value="OBF_DNA_ligase_LigD"/>
    <property type="match status" value="1"/>
</dbReference>
<dbReference type="InterPro" id="IPR012309">
    <property type="entry name" value="DNA_ligase_ATP-dep_C"/>
</dbReference>
<evidence type="ECO:0000259" key="22">
    <source>
        <dbReference type="PROSITE" id="PS50160"/>
    </source>
</evidence>